<dbReference type="AlphaFoldDB" id="A0AAU7DZA4"/>
<reference evidence="1" key="1">
    <citation type="submission" date="2024-02" db="EMBL/GenBank/DDBJ databases">
        <title>Tomenella chthoni gen. nov. sp. nov., a member of the family Jonesiaceae isolated from bat guano.</title>
        <authorList>
            <person name="Miller S.L."/>
            <person name="King J."/>
            <person name="Sankaranarayanan K."/>
            <person name="Lawson P.A."/>
        </authorList>
    </citation>
    <scope>NUCLEOTIDE SEQUENCE</scope>
    <source>
        <strain evidence="1">BS-20</strain>
    </source>
</reference>
<accession>A0AAU7DZA4</accession>
<proteinExistence type="predicted"/>
<evidence type="ECO:0000313" key="1">
    <source>
        <dbReference type="EMBL" id="XBH22605.1"/>
    </source>
</evidence>
<protein>
    <submittedName>
        <fullName evidence="1">Uncharacterized protein</fullName>
    </submittedName>
</protein>
<name>A0AAU7DZA4_9MICO</name>
<sequence length="218" mass="23858">MLNRIFASILVSLAIIATTPGCSVERADDTRTFPYLAEFDEARAKANDFQLAILEDNLITEAEFLEAQDRYMSCMAERGFTVVSNGINSGYTLMYDWNDPTASAADVYCNQSNFGPIDSLFFLVRDNPNKENMPDVYARCLVKAGVAPAGFTGSDLDALQPPGVIIEIPTATNESDEPDTLERFPDLDLEVAEEVIVPGGKSLNSPEAEECFINPQGH</sequence>
<organism evidence="1">
    <name type="scientific">Jonesiaceae bacterium BS-20</name>
    <dbReference type="NCBI Taxonomy" id="3120821"/>
    <lineage>
        <taxon>Bacteria</taxon>
        <taxon>Bacillati</taxon>
        <taxon>Actinomycetota</taxon>
        <taxon>Actinomycetes</taxon>
        <taxon>Micrococcales</taxon>
        <taxon>Jonesiaceae</taxon>
    </lineage>
</organism>
<gene>
    <name evidence="1" type="ORF">V5R04_05120</name>
</gene>
<dbReference type="EMBL" id="CP146203">
    <property type="protein sequence ID" value="XBH22605.1"/>
    <property type="molecule type" value="Genomic_DNA"/>
</dbReference>